<dbReference type="PANTHER" id="PTHR11070">
    <property type="entry name" value="UVRD / RECB / PCRA DNA HELICASE FAMILY MEMBER"/>
    <property type="match status" value="1"/>
</dbReference>
<name>H7EPV3_9SPIR</name>
<dbReference type="AlphaFoldDB" id="H7EPV3"/>
<organism evidence="15 16">
    <name type="scientific">Treponema saccharophilum DSM 2985</name>
    <dbReference type="NCBI Taxonomy" id="907348"/>
    <lineage>
        <taxon>Bacteria</taxon>
        <taxon>Pseudomonadati</taxon>
        <taxon>Spirochaetota</taxon>
        <taxon>Spirochaetia</taxon>
        <taxon>Spirochaetales</taxon>
        <taxon>Treponemataceae</taxon>
        <taxon>Treponema</taxon>
    </lineage>
</organism>
<evidence type="ECO:0000256" key="9">
    <source>
        <dbReference type="ARBA" id="ARBA00034808"/>
    </source>
</evidence>
<dbReference type="eggNOG" id="COG0210">
    <property type="taxonomic scope" value="Bacteria"/>
</dbReference>
<dbReference type="CDD" id="cd18807">
    <property type="entry name" value="SF1_C_UvrD"/>
    <property type="match status" value="1"/>
</dbReference>
<dbReference type="OrthoDB" id="9810135at2"/>
<evidence type="ECO:0000256" key="12">
    <source>
        <dbReference type="PROSITE-ProRule" id="PRU00560"/>
    </source>
</evidence>
<dbReference type="InterPro" id="IPR013986">
    <property type="entry name" value="DExx_box_DNA_helicase_dom_sf"/>
</dbReference>
<reference evidence="15 16" key="1">
    <citation type="submission" date="2011-09" db="EMBL/GenBank/DDBJ databases">
        <title>The draft genome of Treponema saccharophilum DSM 2985.</title>
        <authorList>
            <consortium name="US DOE Joint Genome Institute (JGI-PGF)"/>
            <person name="Lucas S."/>
            <person name="Copeland A."/>
            <person name="Lapidus A."/>
            <person name="Glavina del Rio T."/>
            <person name="Dalin E."/>
            <person name="Tice H."/>
            <person name="Bruce D."/>
            <person name="Goodwin L."/>
            <person name="Pitluck S."/>
            <person name="Peters L."/>
            <person name="Kyrpides N."/>
            <person name="Mavromatis K."/>
            <person name="Ivanova N."/>
            <person name="Markowitz V."/>
            <person name="Cheng J.-F."/>
            <person name="Hugenholtz P."/>
            <person name="Woyke T."/>
            <person name="Wu D."/>
            <person name="Gronow S."/>
            <person name="Wellnitz S."/>
            <person name="Brambilla E."/>
            <person name="Klenk H.-P."/>
            <person name="Eisen J.A."/>
        </authorList>
    </citation>
    <scope>NUCLEOTIDE SEQUENCE [LARGE SCALE GENOMIC DNA]</scope>
    <source>
        <strain evidence="15 16">DSM 2985</strain>
    </source>
</reference>
<dbReference type="GO" id="GO:0005524">
    <property type="term" value="F:ATP binding"/>
    <property type="evidence" value="ECO:0007669"/>
    <property type="project" value="UniProtKB-UniRule"/>
</dbReference>
<evidence type="ECO:0000256" key="2">
    <source>
        <dbReference type="ARBA" id="ARBA00022741"/>
    </source>
</evidence>
<evidence type="ECO:0000313" key="15">
    <source>
        <dbReference type="EMBL" id="EIC00504.1"/>
    </source>
</evidence>
<dbReference type="InterPro" id="IPR014017">
    <property type="entry name" value="DNA_helicase_UvrD-like_C"/>
</dbReference>
<keyword evidence="5 12" id="KW-0067">ATP-binding</keyword>
<feature type="domain" description="UvrD-like helicase C-terminal" evidence="14">
    <location>
        <begin position="516"/>
        <end position="761"/>
    </location>
</feature>
<comment type="caution">
    <text evidence="15">The sequence shown here is derived from an EMBL/GenBank/DDBJ whole genome shotgun (WGS) entry which is preliminary data.</text>
</comment>
<dbReference type="STRING" id="907348.TresaDRAFT_0598"/>
<evidence type="ECO:0000313" key="16">
    <source>
        <dbReference type="Proteomes" id="UP000003571"/>
    </source>
</evidence>
<dbReference type="InterPro" id="IPR057253">
    <property type="entry name" value="CoiA-like_N"/>
</dbReference>
<dbReference type="PROSITE" id="PS51198">
    <property type="entry name" value="UVRD_HELICASE_ATP_BIND"/>
    <property type="match status" value="1"/>
</dbReference>
<dbReference type="Pfam" id="PF13361">
    <property type="entry name" value="UvrD_C"/>
    <property type="match status" value="1"/>
</dbReference>
<dbReference type="PROSITE" id="PS51217">
    <property type="entry name" value="UVRD_HELICASE_CTER"/>
    <property type="match status" value="1"/>
</dbReference>
<keyword evidence="4 12" id="KW-0347">Helicase</keyword>
<evidence type="ECO:0000256" key="4">
    <source>
        <dbReference type="ARBA" id="ARBA00022806"/>
    </source>
</evidence>
<dbReference type="EC" id="5.6.2.4" evidence="9"/>
<keyword evidence="3 12" id="KW-0378">Hydrolase</keyword>
<dbReference type="Pfam" id="PF06054">
    <property type="entry name" value="CoiA_nuc"/>
    <property type="match status" value="1"/>
</dbReference>
<dbReference type="GO" id="GO:0000725">
    <property type="term" value="P:recombinational repair"/>
    <property type="evidence" value="ECO:0007669"/>
    <property type="project" value="TreeGrafter"/>
</dbReference>
<feature type="binding site" evidence="12">
    <location>
        <begin position="261"/>
        <end position="268"/>
    </location>
    <ligand>
        <name>ATP</name>
        <dbReference type="ChEBI" id="CHEBI:30616"/>
    </ligand>
</feature>
<dbReference type="GO" id="GO:0016887">
    <property type="term" value="F:ATP hydrolysis activity"/>
    <property type="evidence" value="ECO:0007669"/>
    <property type="project" value="RHEA"/>
</dbReference>
<dbReference type="Pfam" id="PF00580">
    <property type="entry name" value="UvrD-helicase"/>
    <property type="match status" value="1"/>
</dbReference>
<evidence type="ECO:0000256" key="1">
    <source>
        <dbReference type="ARBA" id="ARBA00009922"/>
    </source>
</evidence>
<comment type="catalytic activity">
    <reaction evidence="8">
        <text>Couples ATP hydrolysis with the unwinding of duplex DNA by translocating in the 3'-5' direction.</text>
        <dbReference type="EC" id="5.6.2.4"/>
    </reaction>
</comment>
<evidence type="ECO:0000259" key="14">
    <source>
        <dbReference type="PROSITE" id="PS51217"/>
    </source>
</evidence>
<evidence type="ECO:0000256" key="5">
    <source>
        <dbReference type="ARBA" id="ARBA00022840"/>
    </source>
</evidence>
<dbReference type="InterPro" id="IPR010330">
    <property type="entry name" value="CoiA_nuc"/>
</dbReference>
<dbReference type="EMBL" id="AGRW01000055">
    <property type="protein sequence ID" value="EIC00504.1"/>
    <property type="molecule type" value="Genomic_DNA"/>
</dbReference>
<evidence type="ECO:0000256" key="8">
    <source>
        <dbReference type="ARBA" id="ARBA00034617"/>
    </source>
</evidence>
<dbReference type="GO" id="GO:0003677">
    <property type="term" value="F:DNA binding"/>
    <property type="evidence" value="ECO:0007669"/>
    <property type="project" value="UniProtKB-KW"/>
</dbReference>
<dbReference type="Gene3D" id="1.10.10.160">
    <property type="match status" value="1"/>
</dbReference>
<proteinExistence type="inferred from homology"/>
<keyword evidence="6" id="KW-0238">DNA-binding</keyword>
<keyword evidence="16" id="KW-1185">Reference proteome</keyword>
<dbReference type="RefSeq" id="WP_002706743.1">
    <property type="nucleotide sequence ID" value="NZ_AGRW01000055.1"/>
</dbReference>
<protein>
    <recommendedName>
        <fullName evidence="9">DNA 3'-5' helicase</fullName>
        <ecNumber evidence="9">5.6.2.4</ecNumber>
    </recommendedName>
    <alternativeName>
        <fullName evidence="10">DNA 3'-5' helicase II</fullName>
    </alternativeName>
</protein>
<evidence type="ECO:0000256" key="11">
    <source>
        <dbReference type="ARBA" id="ARBA00048988"/>
    </source>
</evidence>
<evidence type="ECO:0000256" key="6">
    <source>
        <dbReference type="ARBA" id="ARBA00023125"/>
    </source>
</evidence>
<dbReference type="PANTHER" id="PTHR11070:SF2">
    <property type="entry name" value="ATP-DEPENDENT DNA HELICASE SRS2"/>
    <property type="match status" value="1"/>
</dbReference>
<dbReference type="Gene3D" id="1.10.486.10">
    <property type="entry name" value="PCRA, domain 4"/>
    <property type="match status" value="1"/>
</dbReference>
<evidence type="ECO:0000256" key="3">
    <source>
        <dbReference type="ARBA" id="ARBA00022801"/>
    </source>
</evidence>
<gene>
    <name evidence="15" type="ORF">TresaDRAFT_0598</name>
</gene>
<comment type="similarity">
    <text evidence="1">Belongs to the helicase family. UvrD subfamily.</text>
</comment>
<sequence length="842" mass="98385">MYIAFDSNFSRVHIDDCVIREKYFCPYCKSPLVVRKGDVRRHHFAHEKYALCSDSWSYDRIANDSDWHRKWQEKFPIDNQEICLTLGEIKHRADVMVLRTVLEFQHSPLSSEKFSNRNSFYSELGNKVIWVFDYQDVKFSVNEENDDINVIWNQPKHTFDTFTDADRFDGVEVYFQISESELWRIKKISEKGFENFLAKKVSVSDFLASLKDSNGNYPNPEHKDLKQNIAYLDFKKKYNITLNPQQERAVQTVTGANLLLAVPGSGKTTVLIARIGYMVICRHISPLSILALTYTTKAASEMKKRAVDLFGDIVKGVSFKTINAFSYEVLKYYENSSFSKKKMFGIIDENDRTKLLRAIFLEINTDKEFPTEDVIKQLSVDITRMKNGIDIESMKSLVPNFKQIYERYNDSLKNIKRMDFDDQIRYAVSVLKKHLEILNYCKNRYPYICVDEAQDTSKKQHELLHLISGDHIFMVGDEDQSIYSFRGAFPRALTNFENIYRNPYILRMEVNYRSNSEITDLANRFVARNSMRHKKSIISSRGKGGSVKLISYNNRDEEYQKIYSRFCCNINEDTAILYRDSDCGICLIAMLFENNIPFRLLQNSTTFFTNKFVSDVDNFIKLATNPYDTETFLKIYYKIPDAKYKKEAAQNIAKYARNTRKTVLEAICGSYNRKGYKFADHIEYIAQIADKPADVVEYIHEITENKDEMAYSVLKNLANHIKHISEFGNYRTFLKDKIKDCSENPNKESLLTLSTIHSAKGLEFKNVIILDVNDHFIPHVAPYDIEEDEEKKDLYQEERRLFYVAMTRAKDNLYIAHVKEESSYFVNELKRISGLTVNQKRP</sequence>
<keyword evidence="7" id="KW-0413">Isomerase</keyword>
<dbReference type="CDD" id="cd17932">
    <property type="entry name" value="DEXQc_UvrD"/>
    <property type="match status" value="1"/>
</dbReference>
<dbReference type="Proteomes" id="UP000003571">
    <property type="component" value="Unassembled WGS sequence"/>
</dbReference>
<comment type="catalytic activity">
    <reaction evidence="11">
        <text>ATP + H2O = ADP + phosphate + H(+)</text>
        <dbReference type="Rhea" id="RHEA:13065"/>
        <dbReference type="ChEBI" id="CHEBI:15377"/>
        <dbReference type="ChEBI" id="CHEBI:15378"/>
        <dbReference type="ChEBI" id="CHEBI:30616"/>
        <dbReference type="ChEBI" id="CHEBI:43474"/>
        <dbReference type="ChEBI" id="CHEBI:456216"/>
        <dbReference type="EC" id="5.6.2.4"/>
    </reaction>
</comment>
<dbReference type="PATRIC" id="fig|907348.3.peg.3016"/>
<dbReference type="InterPro" id="IPR014016">
    <property type="entry name" value="UvrD-like_ATP-bd"/>
</dbReference>
<dbReference type="Pfam" id="PF25164">
    <property type="entry name" value="CoiA_N"/>
    <property type="match status" value="1"/>
</dbReference>
<dbReference type="Gene3D" id="3.40.50.300">
    <property type="entry name" value="P-loop containing nucleotide triphosphate hydrolases"/>
    <property type="match status" value="2"/>
</dbReference>
<accession>H7EPV3</accession>
<dbReference type="GO" id="GO:0043138">
    <property type="term" value="F:3'-5' DNA helicase activity"/>
    <property type="evidence" value="ECO:0007669"/>
    <property type="project" value="UniProtKB-EC"/>
</dbReference>
<evidence type="ECO:0000256" key="10">
    <source>
        <dbReference type="ARBA" id="ARBA00034923"/>
    </source>
</evidence>
<dbReference type="SUPFAM" id="SSF52540">
    <property type="entry name" value="P-loop containing nucleoside triphosphate hydrolases"/>
    <property type="match status" value="1"/>
</dbReference>
<dbReference type="InterPro" id="IPR027417">
    <property type="entry name" value="P-loop_NTPase"/>
</dbReference>
<keyword evidence="2 12" id="KW-0547">Nucleotide-binding</keyword>
<dbReference type="InterPro" id="IPR000212">
    <property type="entry name" value="DNA_helicase_UvrD/REP"/>
</dbReference>
<evidence type="ECO:0000256" key="7">
    <source>
        <dbReference type="ARBA" id="ARBA00023235"/>
    </source>
</evidence>
<evidence type="ECO:0000259" key="13">
    <source>
        <dbReference type="PROSITE" id="PS51198"/>
    </source>
</evidence>
<feature type="domain" description="UvrD-like helicase ATP-binding" evidence="13">
    <location>
        <begin position="240"/>
        <end position="515"/>
    </location>
</feature>